<keyword evidence="2" id="KW-1185">Reference proteome</keyword>
<sequence length="138" mass="14891">MRIARTCYDHLAGRSAVALLGALLERKALVRDDGRGDTAPVDGDPSAGPARVVAYRLTEKGDAALGELGVVVGEGRRPLVKYCVDWTERRHHLSGRLGAALLARFRELDWVRPGDGRSLVLTPAGRSGLHDLTGRDLD</sequence>
<dbReference type="RefSeq" id="WP_285568420.1">
    <property type="nucleotide sequence ID" value="NZ_BSTK01000002.1"/>
</dbReference>
<organism evidence="1 2">
    <name type="scientific">Actinoallomurus iriomotensis</name>
    <dbReference type="NCBI Taxonomy" id="478107"/>
    <lineage>
        <taxon>Bacteria</taxon>
        <taxon>Bacillati</taxon>
        <taxon>Actinomycetota</taxon>
        <taxon>Actinomycetes</taxon>
        <taxon>Streptosporangiales</taxon>
        <taxon>Thermomonosporaceae</taxon>
        <taxon>Actinoallomurus</taxon>
    </lineage>
</organism>
<evidence type="ECO:0000313" key="2">
    <source>
        <dbReference type="Proteomes" id="UP001165074"/>
    </source>
</evidence>
<evidence type="ECO:0008006" key="3">
    <source>
        <dbReference type="Google" id="ProtNLM"/>
    </source>
</evidence>
<dbReference type="AlphaFoldDB" id="A0A9W6VY00"/>
<accession>A0A9W6VY00</accession>
<name>A0A9W6VY00_9ACTN</name>
<proteinExistence type="predicted"/>
<protein>
    <recommendedName>
        <fullName evidence="3">Transcriptional regulator</fullName>
    </recommendedName>
</protein>
<comment type="caution">
    <text evidence="1">The sequence shown here is derived from an EMBL/GenBank/DDBJ whole genome shotgun (WGS) entry which is preliminary data.</text>
</comment>
<dbReference type="EMBL" id="BSTK01000002">
    <property type="protein sequence ID" value="GLY83799.1"/>
    <property type="molecule type" value="Genomic_DNA"/>
</dbReference>
<reference evidence="1" key="1">
    <citation type="submission" date="2023-03" db="EMBL/GenBank/DDBJ databases">
        <title>Actinoallomurus iriomotensis NBRC 103684.</title>
        <authorList>
            <person name="Ichikawa N."/>
            <person name="Sato H."/>
            <person name="Tonouchi N."/>
        </authorList>
    </citation>
    <scope>NUCLEOTIDE SEQUENCE</scope>
    <source>
        <strain evidence="1">NBRC 103684</strain>
    </source>
</reference>
<gene>
    <name evidence="1" type="ORF">Airi02_017280</name>
</gene>
<dbReference type="Proteomes" id="UP001165074">
    <property type="component" value="Unassembled WGS sequence"/>
</dbReference>
<evidence type="ECO:0000313" key="1">
    <source>
        <dbReference type="EMBL" id="GLY83799.1"/>
    </source>
</evidence>